<feature type="compositionally biased region" description="Low complexity" evidence="1">
    <location>
        <begin position="508"/>
        <end position="527"/>
    </location>
</feature>
<evidence type="ECO:0000313" key="3">
    <source>
        <dbReference type="Proteomes" id="UP001172102"/>
    </source>
</evidence>
<feature type="compositionally biased region" description="Low complexity" evidence="1">
    <location>
        <begin position="567"/>
        <end position="580"/>
    </location>
</feature>
<proteinExistence type="predicted"/>
<dbReference type="Proteomes" id="UP001172102">
    <property type="component" value="Unassembled WGS sequence"/>
</dbReference>
<feature type="region of interest" description="Disordered" evidence="1">
    <location>
        <begin position="389"/>
        <end position="630"/>
    </location>
</feature>
<accession>A0AA40A8N6</accession>
<sequence>MPPHSLAEWIVGQNIPNRKKTARKPVVKLEIDTDDERETDTVTVSYPRHGSTQRHKLSAKQVKFDKNAPTSSEEVNTSGSGPTDTDTSDDDQPMRRSSFKPGKSKSKTPVKTDALNAEQERAPEVIQVPADLNPHPTCTCLPCEAGRLILKSLGRTPNGNTKHDGTPDVPVESKKSKDKKPKECGCKEACGGDTAVAPASDSQSEPEQAKNKGKQQAKKDQGKDHGSSESQKKDKPNNGKKEAPKGPEVAASSAEPVAEMKPAPKAPSEHTYKLAHVIEDPVKDPYPNAYFDRASGFCRVYHGSSWGNPRGSPDPRRAMNQYAPPIDSLHPPSPYHSYPSTYGPPAYGPPPAIFRDPLAQQEPIRYAAYAHHAPQHIVYAQPPPQQIIYTFPPPQEYYPRHRPHGHRPSYQNVSPREVSGYPPSNQWAPAPPRDGYGIPPDLGPPQLPKSDPKPASMSPPKDNPATGLKNGSKAGSPPKTGSPAMFGTPPETNSPPKDTQENAAPVSDNNGNTGTDWGNGSTDTDNNWGGGNNDTAWGSENKDASSGWNNDDTGTGGSGGYGDPTQENNGNSGSNTNDTEAGGANPVGDPAKSPYTKGSIAKEAEAWGDVNGGTSGETGDTAPMYDSVMVPGKQHAGLPKLHTSAADNRDAIFDMPGCFSPVKAHNTIFPEWTDCEFPRDESKQREPQTPDQAASAAPILQPGEISPADKLHVSPPDQTSTWHDPSIPTEATWPNTCTVVTNNTTWSDPPTAHTGSTAWSDPTARTKKSWSDNLPSPKELWNNLFPSPKATQGSKIPPPEQSNPIWGNTLRWGNWDGQ</sequence>
<feature type="compositionally biased region" description="Basic and acidic residues" evidence="1">
    <location>
        <begin position="161"/>
        <end position="186"/>
    </location>
</feature>
<dbReference type="AlphaFoldDB" id="A0AA40A8N6"/>
<evidence type="ECO:0000313" key="2">
    <source>
        <dbReference type="EMBL" id="KAK0711256.1"/>
    </source>
</evidence>
<name>A0AA40A8N6_9PEZI</name>
<feature type="compositionally biased region" description="Basic and acidic residues" evidence="1">
    <location>
        <begin position="676"/>
        <end position="688"/>
    </location>
</feature>
<feature type="compositionally biased region" description="Basic and acidic residues" evidence="1">
    <location>
        <begin position="217"/>
        <end position="245"/>
    </location>
</feature>
<evidence type="ECO:0000256" key="1">
    <source>
        <dbReference type="SAM" id="MobiDB-lite"/>
    </source>
</evidence>
<feature type="region of interest" description="Disordered" evidence="1">
    <location>
        <begin position="676"/>
        <end position="818"/>
    </location>
</feature>
<protein>
    <submittedName>
        <fullName evidence="2">Uncharacterized protein</fullName>
    </submittedName>
</protein>
<keyword evidence="3" id="KW-1185">Reference proteome</keyword>
<feature type="compositionally biased region" description="Low complexity" evidence="1">
    <location>
        <begin position="735"/>
        <end position="745"/>
    </location>
</feature>
<feature type="region of interest" description="Disordered" evidence="1">
    <location>
        <begin position="153"/>
        <end position="268"/>
    </location>
</feature>
<feature type="region of interest" description="Disordered" evidence="1">
    <location>
        <begin position="1"/>
        <end position="139"/>
    </location>
</feature>
<dbReference type="EMBL" id="JAUKUA010000005">
    <property type="protein sequence ID" value="KAK0711256.1"/>
    <property type="molecule type" value="Genomic_DNA"/>
</dbReference>
<feature type="compositionally biased region" description="Low complexity" evidence="1">
    <location>
        <begin position="247"/>
        <end position="259"/>
    </location>
</feature>
<gene>
    <name evidence="2" type="ORF">B0H67DRAFT_646644</name>
</gene>
<feature type="compositionally biased region" description="Basic residues" evidence="1">
    <location>
        <begin position="17"/>
        <end position="26"/>
    </location>
</feature>
<comment type="caution">
    <text evidence="2">The sequence shown here is derived from an EMBL/GenBank/DDBJ whole genome shotgun (WGS) entry which is preliminary data.</text>
</comment>
<reference evidence="2" key="1">
    <citation type="submission" date="2023-06" db="EMBL/GenBank/DDBJ databases">
        <title>Genome-scale phylogeny and comparative genomics of the fungal order Sordariales.</title>
        <authorList>
            <consortium name="Lawrence Berkeley National Laboratory"/>
            <person name="Hensen N."/>
            <person name="Bonometti L."/>
            <person name="Westerberg I."/>
            <person name="Brannstrom I.O."/>
            <person name="Guillou S."/>
            <person name="Cros-Aarteil S."/>
            <person name="Calhoun S."/>
            <person name="Haridas S."/>
            <person name="Kuo A."/>
            <person name="Mondo S."/>
            <person name="Pangilinan J."/>
            <person name="Riley R."/>
            <person name="Labutti K."/>
            <person name="Andreopoulos B."/>
            <person name="Lipzen A."/>
            <person name="Chen C."/>
            <person name="Yanf M."/>
            <person name="Daum C."/>
            <person name="Ng V."/>
            <person name="Clum A."/>
            <person name="Steindorff A."/>
            <person name="Ohm R."/>
            <person name="Martin F."/>
            <person name="Silar P."/>
            <person name="Natvig D."/>
            <person name="Lalanne C."/>
            <person name="Gautier V."/>
            <person name="Ament-Velasquez S.L."/>
            <person name="Kruys A."/>
            <person name="Hutchinson M.I."/>
            <person name="Powell A.J."/>
            <person name="Barry K."/>
            <person name="Miller A.N."/>
            <person name="Grigoriev I.V."/>
            <person name="Debuchy R."/>
            <person name="Gladieux P."/>
            <person name="Thoren M.H."/>
            <person name="Johannesson H."/>
        </authorList>
    </citation>
    <scope>NUCLEOTIDE SEQUENCE</scope>
    <source>
        <strain evidence="2">SMH4607-1</strain>
    </source>
</reference>
<organism evidence="2 3">
    <name type="scientific">Lasiosphaeris hirsuta</name>
    <dbReference type="NCBI Taxonomy" id="260670"/>
    <lineage>
        <taxon>Eukaryota</taxon>
        <taxon>Fungi</taxon>
        <taxon>Dikarya</taxon>
        <taxon>Ascomycota</taxon>
        <taxon>Pezizomycotina</taxon>
        <taxon>Sordariomycetes</taxon>
        <taxon>Sordariomycetidae</taxon>
        <taxon>Sordariales</taxon>
        <taxon>Lasiosphaeriaceae</taxon>
        <taxon>Lasiosphaeris</taxon>
    </lineage>
</organism>
<feature type="region of interest" description="Disordered" evidence="1">
    <location>
        <begin position="307"/>
        <end position="342"/>
    </location>
</feature>